<accession>A0A2B7X532</accession>
<protein>
    <recommendedName>
        <fullName evidence="10">Zinc finger C2H2 LYAR-type domain-containing protein</fullName>
    </recommendedName>
</protein>
<comment type="similarity">
    <text evidence="7">Belongs to the UPF0743 family.</text>
</comment>
<comment type="subcellular location">
    <subcellularLocation>
        <location evidence="1">Nucleus</location>
    </subcellularLocation>
</comment>
<feature type="compositionally biased region" description="Basic and acidic residues" evidence="9">
    <location>
        <begin position="333"/>
        <end position="344"/>
    </location>
</feature>
<comment type="caution">
    <text evidence="11">The sequence shown here is derived from an EMBL/GenBank/DDBJ whole genome shotgun (WGS) entry which is preliminary data.</text>
</comment>
<feature type="region of interest" description="Disordered" evidence="9">
    <location>
        <begin position="391"/>
        <end position="496"/>
    </location>
</feature>
<evidence type="ECO:0000313" key="11">
    <source>
        <dbReference type="EMBL" id="PGH03999.1"/>
    </source>
</evidence>
<keyword evidence="6" id="KW-0539">Nucleus</keyword>
<keyword evidence="5" id="KW-0862">Zinc</keyword>
<evidence type="ECO:0000256" key="9">
    <source>
        <dbReference type="SAM" id="MobiDB-lite"/>
    </source>
</evidence>
<dbReference type="EMBL" id="PDNB01000141">
    <property type="protein sequence ID" value="PGH03999.1"/>
    <property type="molecule type" value="Genomic_DNA"/>
</dbReference>
<evidence type="ECO:0000256" key="7">
    <source>
        <dbReference type="ARBA" id="ARBA00061084"/>
    </source>
</evidence>
<dbReference type="GO" id="GO:0006364">
    <property type="term" value="P:rRNA processing"/>
    <property type="evidence" value="ECO:0007669"/>
    <property type="project" value="TreeGrafter"/>
</dbReference>
<evidence type="ECO:0000256" key="6">
    <source>
        <dbReference type="ARBA" id="ARBA00023242"/>
    </source>
</evidence>
<dbReference type="InterPro" id="IPR036236">
    <property type="entry name" value="Znf_C2H2_sf"/>
</dbReference>
<evidence type="ECO:0000256" key="2">
    <source>
        <dbReference type="ARBA" id="ARBA00022723"/>
    </source>
</evidence>
<feature type="region of interest" description="Disordered" evidence="9">
    <location>
        <begin position="548"/>
        <end position="579"/>
    </location>
</feature>
<dbReference type="InterPro" id="IPR039999">
    <property type="entry name" value="LYAR"/>
</dbReference>
<dbReference type="SUPFAM" id="SSF57667">
    <property type="entry name" value="beta-beta-alpha zinc fingers"/>
    <property type="match status" value="2"/>
</dbReference>
<feature type="region of interest" description="Disordered" evidence="9">
    <location>
        <begin position="231"/>
        <end position="370"/>
    </location>
</feature>
<dbReference type="GO" id="GO:0005730">
    <property type="term" value="C:nucleolus"/>
    <property type="evidence" value="ECO:0007669"/>
    <property type="project" value="TreeGrafter"/>
</dbReference>
<keyword evidence="2" id="KW-0479">Metal-binding</keyword>
<feature type="compositionally biased region" description="Polar residues" evidence="9">
    <location>
        <begin position="297"/>
        <end position="310"/>
    </location>
</feature>
<keyword evidence="4 8" id="KW-0863">Zinc-finger</keyword>
<organism evidence="11 12">
    <name type="scientific">Helicocarpus griseus UAMH5409</name>
    <dbReference type="NCBI Taxonomy" id="1447875"/>
    <lineage>
        <taxon>Eukaryota</taxon>
        <taxon>Fungi</taxon>
        <taxon>Dikarya</taxon>
        <taxon>Ascomycota</taxon>
        <taxon>Pezizomycotina</taxon>
        <taxon>Eurotiomycetes</taxon>
        <taxon>Eurotiomycetidae</taxon>
        <taxon>Onygenales</taxon>
        <taxon>Ajellomycetaceae</taxon>
        <taxon>Helicocarpus</taxon>
    </lineage>
</organism>
<feature type="region of interest" description="Disordered" evidence="9">
    <location>
        <begin position="64"/>
        <end position="132"/>
    </location>
</feature>
<dbReference type="GO" id="GO:0003677">
    <property type="term" value="F:DNA binding"/>
    <property type="evidence" value="ECO:0007669"/>
    <property type="project" value="InterPro"/>
</dbReference>
<feature type="domain" description="Zinc finger C2H2 LYAR-type" evidence="10">
    <location>
        <begin position="30"/>
        <end position="57"/>
    </location>
</feature>
<evidence type="ECO:0000256" key="5">
    <source>
        <dbReference type="ARBA" id="ARBA00022833"/>
    </source>
</evidence>
<keyword evidence="12" id="KW-1185">Reference proteome</keyword>
<dbReference type="STRING" id="1447875.A0A2B7X532"/>
<dbReference type="AlphaFoldDB" id="A0A2B7X532"/>
<feature type="compositionally biased region" description="Pro residues" evidence="9">
    <location>
        <begin position="110"/>
        <end position="121"/>
    </location>
</feature>
<evidence type="ECO:0000256" key="3">
    <source>
        <dbReference type="ARBA" id="ARBA00022737"/>
    </source>
</evidence>
<dbReference type="GO" id="GO:0000122">
    <property type="term" value="P:negative regulation of transcription by RNA polymerase II"/>
    <property type="evidence" value="ECO:0007669"/>
    <property type="project" value="TreeGrafter"/>
</dbReference>
<feature type="compositionally biased region" description="Basic and acidic residues" evidence="9">
    <location>
        <begin position="548"/>
        <end position="565"/>
    </location>
</feature>
<evidence type="ECO:0000256" key="1">
    <source>
        <dbReference type="ARBA" id="ARBA00004123"/>
    </source>
</evidence>
<sequence>MVSFQCENCGDVLTKKKTDPHRNQCRGAYFSCLDCQTTFPGNSYRTHTQCISEAQKYQGALYKEKPEKPKKSKSVTINETPSYKPAVHRDPWVEDAPDIDDVRPNNNASAPPPAPSPPPATPRLESGKDSAPAAKSDALVNVFDYLVPADTPNASKVSLGGSNEPMTMVKHAPPLFNAPKELAKLDNGKDDEVNYDLAFEENGFSYGADTLEAPLYKNDVAAESTASINFVTPAPKRTKDRSRKDHAASPDNTSTNNLTGTGDKKRKRGHIEEINSEFANTAYGEDAQMTDAPPSSVVANPSTPALNHSGLTGGLNRMMRDYSPTPDQDNGSGDEHGNGRRYKDPVSPIKRSRRADKETNGTSHNENGLGIAIKGRAGRIMSILGGGGINGVTTVNGSSNDPASRALVRTRRRSSSDGVEASNSRAVVPVRRQKKRHRVVQVDRHSRKRHANGYDEDTPRRLKAIEYNPGSDSENRSRSPNGTRGLGKSSKSANAENQLVVYGNGADDDDNHDMVQRERASVFLSLVTKGPDSERGCSMHKTLRRYRRECPSEVGSQEKDKERERGRGRRRGREGRGDEDKELWKVLRLKRNDRGEVVVFV</sequence>
<evidence type="ECO:0000256" key="4">
    <source>
        <dbReference type="ARBA" id="ARBA00022771"/>
    </source>
</evidence>
<proteinExistence type="inferred from homology"/>
<dbReference type="Gene3D" id="3.30.1490.490">
    <property type="match status" value="1"/>
</dbReference>
<dbReference type="FunFam" id="3.30.1490.490:FF:000001">
    <property type="entry name" value="cell growth-regulating nucleolar protein-like"/>
    <property type="match status" value="1"/>
</dbReference>
<keyword evidence="3" id="KW-0677">Repeat</keyword>
<evidence type="ECO:0000313" key="12">
    <source>
        <dbReference type="Proteomes" id="UP000223968"/>
    </source>
</evidence>
<feature type="compositionally biased region" description="Polar residues" evidence="9">
    <location>
        <begin position="250"/>
        <end position="260"/>
    </location>
</feature>
<dbReference type="PROSITE" id="PS51804">
    <property type="entry name" value="ZF_C2HC_LYAR"/>
    <property type="match status" value="2"/>
</dbReference>
<evidence type="ECO:0000259" key="10">
    <source>
        <dbReference type="Pfam" id="PF08790"/>
    </source>
</evidence>
<dbReference type="Proteomes" id="UP000223968">
    <property type="component" value="Unassembled WGS sequence"/>
</dbReference>
<dbReference type="OrthoDB" id="21474at2759"/>
<gene>
    <name evidence="11" type="ORF">AJ79_07232</name>
</gene>
<dbReference type="Pfam" id="PF08790">
    <property type="entry name" value="zf-LYAR"/>
    <property type="match status" value="1"/>
</dbReference>
<name>A0A2B7X532_9EURO</name>
<reference evidence="11 12" key="1">
    <citation type="submission" date="2017-10" db="EMBL/GenBank/DDBJ databases">
        <title>Comparative genomics in systemic dimorphic fungi from Ajellomycetaceae.</title>
        <authorList>
            <person name="Munoz J.F."/>
            <person name="Mcewen J.G."/>
            <person name="Clay O.K."/>
            <person name="Cuomo C.A."/>
        </authorList>
    </citation>
    <scope>NUCLEOTIDE SEQUENCE [LARGE SCALE GENOMIC DNA]</scope>
    <source>
        <strain evidence="11 12">UAMH5409</strain>
    </source>
</reference>
<evidence type="ECO:0000256" key="8">
    <source>
        <dbReference type="PROSITE-ProRule" id="PRU01145"/>
    </source>
</evidence>
<dbReference type="PANTHER" id="PTHR13100:SF10">
    <property type="entry name" value="CELL GROWTH-REGULATING NUCLEOLAR PROTEIN"/>
    <property type="match status" value="1"/>
</dbReference>
<dbReference type="GO" id="GO:0008270">
    <property type="term" value="F:zinc ion binding"/>
    <property type="evidence" value="ECO:0007669"/>
    <property type="project" value="UniProtKB-KW"/>
</dbReference>
<feature type="compositionally biased region" description="Basic residues" evidence="9">
    <location>
        <begin position="431"/>
        <end position="451"/>
    </location>
</feature>
<dbReference type="PANTHER" id="PTHR13100">
    <property type="entry name" value="CELL GROWTH-REGULATING NUCLEOLAR PROTEIN LYAR"/>
    <property type="match status" value="1"/>
</dbReference>
<dbReference type="InterPro" id="IPR014898">
    <property type="entry name" value="Znf_C2H2_LYAR"/>
</dbReference>